<dbReference type="PANTHER" id="PTHR30221:SF8">
    <property type="entry name" value="SMALL-CONDUCTANCE MECHANOSENSITIVE CHANNEL"/>
    <property type="match status" value="1"/>
</dbReference>
<dbReference type="Proteomes" id="UP000194841">
    <property type="component" value="Unassembled WGS sequence"/>
</dbReference>
<dbReference type="GO" id="GO:0008381">
    <property type="term" value="F:mechanosensitive monoatomic ion channel activity"/>
    <property type="evidence" value="ECO:0007669"/>
    <property type="project" value="InterPro"/>
</dbReference>
<keyword evidence="5" id="KW-0406">Ion transport</keyword>
<evidence type="ECO:0000313" key="7">
    <source>
        <dbReference type="EMBL" id="OUL57802.1"/>
    </source>
</evidence>
<evidence type="ECO:0000313" key="8">
    <source>
        <dbReference type="Proteomes" id="UP000194841"/>
    </source>
</evidence>
<sequence>MFITLVELVLEQYKLIVTMFALLLFPFLVKLQKKLLINMVKGRIDPHRQYRAELLLTIILAIVMVCLVLVFLGIELRGLLVLGSSLFAMLGVALFAAWSLLSNLTSFLLMFIQNDCRVGYWVRVIDGANFVEGKVVEMGLMNVILEHAEGHRILYPNNLFVVRPVMILNRTPKVVKKPYLNQLIEKKRINKLNN</sequence>
<feature type="transmembrane region" description="Helical" evidence="5">
    <location>
        <begin position="80"/>
        <end position="101"/>
    </location>
</feature>
<comment type="subunit">
    <text evidence="5">Homoheptamer.</text>
</comment>
<dbReference type="PANTHER" id="PTHR30221">
    <property type="entry name" value="SMALL-CONDUCTANCE MECHANOSENSITIVE CHANNEL"/>
    <property type="match status" value="1"/>
</dbReference>
<dbReference type="InterPro" id="IPR010920">
    <property type="entry name" value="LSM_dom_sf"/>
</dbReference>
<dbReference type="EMBL" id="MWPV01000003">
    <property type="protein sequence ID" value="OUL57802.1"/>
    <property type="molecule type" value="Genomic_DNA"/>
</dbReference>
<keyword evidence="4 5" id="KW-0472">Membrane</keyword>
<dbReference type="InterPro" id="IPR006685">
    <property type="entry name" value="MscS_channel_2nd"/>
</dbReference>
<evidence type="ECO:0000256" key="1">
    <source>
        <dbReference type="ARBA" id="ARBA00004370"/>
    </source>
</evidence>
<keyword evidence="5" id="KW-0813">Transport</keyword>
<keyword evidence="5" id="KW-1003">Cell membrane</keyword>
<dbReference type="Gene3D" id="2.30.30.60">
    <property type="match status" value="1"/>
</dbReference>
<dbReference type="RefSeq" id="WP_086744384.1">
    <property type="nucleotide sequence ID" value="NZ_MWPV01000003.1"/>
</dbReference>
<proteinExistence type="inferred from homology"/>
<comment type="similarity">
    <text evidence="5">Belongs to the MscS (TC 1.A.23) family.</text>
</comment>
<comment type="caution">
    <text evidence="7">The sequence shown here is derived from an EMBL/GenBank/DDBJ whole genome shotgun (WGS) entry which is preliminary data.</text>
</comment>
<comment type="subcellular location">
    <subcellularLocation>
        <location evidence="5">Cell inner membrane</location>
        <topology evidence="5">Multi-pass membrane protein</topology>
    </subcellularLocation>
    <subcellularLocation>
        <location evidence="1">Membrane</location>
    </subcellularLocation>
</comment>
<evidence type="ECO:0000256" key="3">
    <source>
        <dbReference type="ARBA" id="ARBA00022989"/>
    </source>
</evidence>
<accession>A0A244CQD1</accession>
<keyword evidence="5" id="KW-0407">Ion channel</keyword>
<comment type="function">
    <text evidence="5">Mechanosensitive channel that participates in the regulation of osmotic pressure changes within the cell, opening in response to stretch forces in the membrane lipid bilayer, without the need for other proteins. Contributes to normal resistance to hypoosmotic shock. Forms an ion channel of 1.0 nanosiemens conductance with a slight preference for anions.</text>
</comment>
<feature type="transmembrane region" description="Helical" evidence="5">
    <location>
        <begin position="12"/>
        <end position="31"/>
    </location>
</feature>
<keyword evidence="3 5" id="KW-1133">Transmembrane helix</keyword>
<keyword evidence="8" id="KW-1185">Reference proteome</keyword>
<evidence type="ECO:0000259" key="6">
    <source>
        <dbReference type="Pfam" id="PF00924"/>
    </source>
</evidence>
<feature type="transmembrane region" description="Helical" evidence="5">
    <location>
        <begin position="52"/>
        <end position="74"/>
    </location>
</feature>
<feature type="domain" description="Mechanosensitive ion channel MscS" evidence="6">
    <location>
        <begin position="100"/>
        <end position="161"/>
    </location>
</feature>
<evidence type="ECO:0000256" key="5">
    <source>
        <dbReference type="RuleBase" id="RU369025"/>
    </source>
</evidence>
<reference evidence="7 8" key="1">
    <citation type="submission" date="2017-02" db="EMBL/GenBank/DDBJ databases">
        <title>Pseudoalteromonas ulvae TC14 Genome.</title>
        <authorList>
            <person name="Molmeret M."/>
        </authorList>
    </citation>
    <scope>NUCLEOTIDE SEQUENCE [LARGE SCALE GENOMIC DNA]</scope>
    <source>
        <strain evidence="7">TC14</strain>
    </source>
</reference>
<organism evidence="7 8">
    <name type="scientific">Pseudoalteromonas ulvae</name>
    <dbReference type="NCBI Taxonomy" id="107327"/>
    <lineage>
        <taxon>Bacteria</taxon>
        <taxon>Pseudomonadati</taxon>
        <taxon>Pseudomonadota</taxon>
        <taxon>Gammaproteobacteria</taxon>
        <taxon>Alteromonadales</taxon>
        <taxon>Pseudoalteromonadaceae</taxon>
        <taxon>Pseudoalteromonas</taxon>
    </lineage>
</organism>
<dbReference type="OrthoDB" id="5705501at2"/>
<name>A0A244CQD1_PSEDV</name>
<dbReference type="Pfam" id="PF00924">
    <property type="entry name" value="MS_channel_2nd"/>
    <property type="match status" value="1"/>
</dbReference>
<comment type="caution">
    <text evidence="5">Lacks conserved residue(s) required for the propagation of feature annotation.</text>
</comment>
<dbReference type="GO" id="GO:0005886">
    <property type="term" value="C:plasma membrane"/>
    <property type="evidence" value="ECO:0007669"/>
    <property type="project" value="UniProtKB-SubCell"/>
</dbReference>
<evidence type="ECO:0000256" key="2">
    <source>
        <dbReference type="ARBA" id="ARBA00022692"/>
    </source>
</evidence>
<keyword evidence="5" id="KW-0997">Cell inner membrane</keyword>
<dbReference type="SUPFAM" id="SSF50182">
    <property type="entry name" value="Sm-like ribonucleoproteins"/>
    <property type="match status" value="1"/>
</dbReference>
<gene>
    <name evidence="7" type="ORF">B1199_12165</name>
</gene>
<dbReference type="InterPro" id="IPR045275">
    <property type="entry name" value="MscS_archaea/bacteria_type"/>
</dbReference>
<dbReference type="AlphaFoldDB" id="A0A244CQD1"/>
<dbReference type="InterPro" id="IPR023408">
    <property type="entry name" value="MscS_beta-dom_sf"/>
</dbReference>
<protein>
    <recommendedName>
        <fullName evidence="5">Small-conductance mechanosensitive channel</fullName>
    </recommendedName>
</protein>
<evidence type="ECO:0000256" key="4">
    <source>
        <dbReference type="ARBA" id="ARBA00023136"/>
    </source>
</evidence>
<keyword evidence="2 5" id="KW-0812">Transmembrane</keyword>